<dbReference type="GO" id="GO:0016020">
    <property type="term" value="C:membrane"/>
    <property type="evidence" value="ECO:0007669"/>
    <property type="project" value="UniProtKB-SubCell"/>
</dbReference>
<evidence type="ECO:0008006" key="8">
    <source>
        <dbReference type="Google" id="ProtNLM"/>
    </source>
</evidence>
<feature type="chain" id="PRO_5031145389" description="Transmembrane BAX inhibitor motif-containing protein 4" evidence="6">
    <location>
        <begin position="18"/>
        <end position="171"/>
    </location>
</feature>
<reference evidence="7" key="1">
    <citation type="submission" date="2021-01" db="EMBL/GenBank/DDBJ databases">
        <authorList>
            <person name="Corre E."/>
            <person name="Pelletier E."/>
            <person name="Niang G."/>
            <person name="Scheremetjew M."/>
            <person name="Finn R."/>
            <person name="Kale V."/>
            <person name="Holt S."/>
            <person name="Cochrane G."/>
            <person name="Meng A."/>
            <person name="Brown T."/>
            <person name="Cohen L."/>
        </authorList>
    </citation>
    <scope>NUCLEOTIDE SEQUENCE</scope>
    <source>
        <strain evidence="7">PLY182g</strain>
    </source>
</reference>
<dbReference type="EMBL" id="HBEY01040332">
    <property type="protein sequence ID" value="CAD8615899.1"/>
    <property type="molecule type" value="Transcribed_RNA"/>
</dbReference>
<evidence type="ECO:0000313" key="7">
    <source>
        <dbReference type="EMBL" id="CAD8615899.1"/>
    </source>
</evidence>
<evidence type="ECO:0000256" key="3">
    <source>
        <dbReference type="ARBA" id="ARBA00022989"/>
    </source>
</evidence>
<keyword evidence="2 5" id="KW-0812">Transmembrane</keyword>
<feature type="transmembrane region" description="Helical" evidence="5">
    <location>
        <begin position="143"/>
        <end position="164"/>
    </location>
</feature>
<feature type="signal peptide" evidence="6">
    <location>
        <begin position="1"/>
        <end position="17"/>
    </location>
</feature>
<feature type="transmembrane region" description="Helical" evidence="5">
    <location>
        <begin position="81"/>
        <end position="102"/>
    </location>
</feature>
<evidence type="ECO:0000256" key="4">
    <source>
        <dbReference type="ARBA" id="ARBA00023136"/>
    </source>
</evidence>
<proteinExistence type="inferred from homology"/>
<feature type="transmembrane region" description="Helical" evidence="5">
    <location>
        <begin position="27"/>
        <end position="48"/>
    </location>
</feature>
<name>A0A7S0LL57_9EUKA</name>
<keyword evidence="3 5" id="KW-1133">Transmembrane helix</keyword>
<evidence type="ECO:0000256" key="6">
    <source>
        <dbReference type="SAM" id="SignalP"/>
    </source>
</evidence>
<evidence type="ECO:0000256" key="2">
    <source>
        <dbReference type="ARBA" id="ARBA00022692"/>
    </source>
</evidence>
<sequence length="171" mass="18270">MLVTFIGSLVFLFAASAKKDSFPMNLYLLAGFTFCMSWSVGAVCALYYTRGLGILVLEALAITASVTVGLTIYTLRSKADFSYLGAGLGSALWVLILGGLVASFTAAPAMHLAMAVGGAVIFSLYIVYDVYLISCRLSPDDYIFAAISLYLDIANLFLNILRILGEMAGKD</sequence>
<gene>
    <name evidence="7" type="ORF">CPEL01642_LOCUS19280</name>
</gene>
<evidence type="ECO:0000256" key="5">
    <source>
        <dbReference type="RuleBase" id="RU004379"/>
    </source>
</evidence>
<dbReference type="PANTHER" id="PTHR23291">
    <property type="entry name" value="BAX INHIBITOR-RELATED"/>
    <property type="match status" value="1"/>
</dbReference>
<keyword evidence="4 5" id="KW-0472">Membrane</keyword>
<feature type="transmembrane region" description="Helical" evidence="5">
    <location>
        <begin position="55"/>
        <end position="75"/>
    </location>
</feature>
<feature type="transmembrane region" description="Helical" evidence="5">
    <location>
        <begin position="109"/>
        <end position="128"/>
    </location>
</feature>
<protein>
    <recommendedName>
        <fullName evidence="8">Transmembrane BAX inhibitor motif-containing protein 4</fullName>
    </recommendedName>
</protein>
<evidence type="ECO:0000256" key="1">
    <source>
        <dbReference type="ARBA" id="ARBA00004141"/>
    </source>
</evidence>
<dbReference type="InterPro" id="IPR006214">
    <property type="entry name" value="Bax_inhibitor_1-related"/>
</dbReference>
<comment type="similarity">
    <text evidence="5">Belongs to the BI1 family.</text>
</comment>
<organism evidence="7">
    <name type="scientific">Coccolithus braarudii</name>
    <dbReference type="NCBI Taxonomy" id="221442"/>
    <lineage>
        <taxon>Eukaryota</taxon>
        <taxon>Haptista</taxon>
        <taxon>Haptophyta</taxon>
        <taxon>Prymnesiophyceae</taxon>
        <taxon>Coccolithales</taxon>
        <taxon>Coccolithaceae</taxon>
        <taxon>Coccolithus</taxon>
    </lineage>
</organism>
<dbReference type="PANTHER" id="PTHR23291:SF50">
    <property type="entry name" value="PROTEIN LIFEGUARD 4"/>
    <property type="match status" value="1"/>
</dbReference>
<dbReference type="AlphaFoldDB" id="A0A7S0LL57"/>
<accession>A0A7S0LL57</accession>
<dbReference type="Pfam" id="PF01027">
    <property type="entry name" value="Bax1-I"/>
    <property type="match status" value="1"/>
</dbReference>
<comment type="subcellular location">
    <subcellularLocation>
        <location evidence="1">Membrane</location>
        <topology evidence="1">Multi-pass membrane protein</topology>
    </subcellularLocation>
</comment>
<keyword evidence="6" id="KW-0732">Signal</keyword>